<evidence type="ECO:0000256" key="8">
    <source>
        <dbReference type="ARBA" id="ARBA00029731"/>
    </source>
</evidence>
<dbReference type="InterPro" id="IPR004154">
    <property type="entry name" value="Anticodon-bd"/>
</dbReference>
<dbReference type="InterPro" id="IPR002316">
    <property type="entry name" value="Pro-tRNA-ligase_IIa"/>
</dbReference>
<keyword evidence="7 11" id="KW-0030">Aminoacyl-tRNA synthetase</keyword>
<evidence type="ECO:0000256" key="7">
    <source>
        <dbReference type="ARBA" id="ARBA00023146"/>
    </source>
</evidence>
<evidence type="ECO:0000313" key="12">
    <source>
        <dbReference type="Proteomes" id="UP000242525"/>
    </source>
</evidence>
<keyword evidence="4" id="KW-0547">Nucleotide-binding</keyword>
<dbReference type="GO" id="GO:0005524">
    <property type="term" value="F:ATP binding"/>
    <property type="evidence" value="ECO:0007669"/>
    <property type="project" value="UniProtKB-KW"/>
</dbReference>
<dbReference type="PROSITE" id="PS50862">
    <property type="entry name" value="AA_TRNA_LIGASE_II"/>
    <property type="match status" value="1"/>
</dbReference>
<comment type="catalytic activity">
    <reaction evidence="9">
        <text>tRNA(Pro) + L-proline + ATP = L-prolyl-tRNA(Pro) + AMP + diphosphate</text>
        <dbReference type="Rhea" id="RHEA:14305"/>
        <dbReference type="Rhea" id="RHEA-COMP:9700"/>
        <dbReference type="Rhea" id="RHEA-COMP:9702"/>
        <dbReference type="ChEBI" id="CHEBI:30616"/>
        <dbReference type="ChEBI" id="CHEBI:33019"/>
        <dbReference type="ChEBI" id="CHEBI:60039"/>
        <dbReference type="ChEBI" id="CHEBI:78442"/>
        <dbReference type="ChEBI" id="CHEBI:78532"/>
        <dbReference type="ChEBI" id="CHEBI:456215"/>
        <dbReference type="EC" id="6.1.1.15"/>
    </reaction>
</comment>
<dbReference type="GO" id="GO:0006433">
    <property type="term" value="P:prolyl-tRNA aminoacylation"/>
    <property type="evidence" value="ECO:0007669"/>
    <property type="project" value="InterPro"/>
</dbReference>
<dbReference type="Pfam" id="PF00587">
    <property type="entry name" value="tRNA-synt_2b"/>
    <property type="match status" value="1"/>
</dbReference>
<proteinExistence type="inferred from homology"/>
<dbReference type="PANTHER" id="PTHR42753">
    <property type="entry name" value="MITOCHONDRIAL RIBOSOME PROTEIN L39/PROLYL-TRNA LIGASE FAMILY MEMBER"/>
    <property type="match status" value="1"/>
</dbReference>
<name>A0A0J9X809_GEOCN</name>
<dbReference type="InterPro" id="IPR006195">
    <property type="entry name" value="aa-tRNA-synth_II"/>
</dbReference>
<dbReference type="Proteomes" id="UP000242525">
    <property type="component" value="Unassembled WGS sequence"/>
</dbReference>
<dbReference type="Gene3D" id="3.30.930.10">
    <property type="entry name" value="Bira Bifunctional Protein, Domain 2"/>
    <property type="match status" value="2"/>
</dbReference>
<dbReference type="Pfam" id="PF03129">
    <property type="entry name" value="HGTP_anticodon"/>
    <property type="match status" value="1"/>
</dbReference>
<gene>
    <name evidence="11" type="ORF">BN980_GECA05s00505g</name>
</gene>
<evidence type="ECO:0000256" key="5">
    <source>
        <dbReference type="ARBA" id="ARBA00022840"/>
    </source>
</evidence>
<dbReference type="EC" id="6.1.1.15" evidence="2"/>
<keyword evidence="12" id="KW-1185">Reference proteome</keyword>
<dbReference type="SUPFAM" id="SSF55681">
    <property type="entry name" value="Class II aaRS and biotin synthetases"/>
    <property type="match status" value="1"/>
</dbReference>
<organism evidence="11 12">
    <name type="scientific">Geotrichum candidum</name>
    <name type="common">Oospora lactis</name>
    <name type="synonym">Dipodascus geotrichum</name>
    <dbReference type="NCBI Taxonomy" id="1173061"/>
    <lineage>
        <taxon>Eukaryota</taxon>
        <taxon>Fungi</taxon>
        <taxon>Dikarya</taxon>
        <taxon>Ascomycota</taxon>
        <taxon>Saccharomycotina</taxon>
        <taxon>Dipodascomycetes</taxon>
        <taxon>Dipodascales</taxon>
        <taxon>Dipodascaceae</taxon>
        <taxon>Geotrichum</taxon>
    </lineage>
</organism>
<evidence type="ECO:0000256" key="2">
    <source>
        <dbReference type="ARBA" id="ARBA00012831"/>
    </source>
</evidence>
<dbReference type="InterPro" id="IPR036621">
    <property type="entry name" value="Anticodon-bd_dom_sf"/>
</dbReference>
<protein>
    <recommendedName>
        <fullName evidence="2">proline--tRNA ligase</fullName>
        <ecNumber evidence="2">6.1.1.15</ecNumber>
    </recommendedName>
    <alternativeName>
        <fullName evidence="8">Prolyl-tRNA synthetase</fullName>
    </alternativeName>
</protein>
<accession>A0A0J9X809</accession>
<dbReference type="SUPFAM" id="SSF52954">
    <property type="entry name" value="Class II aaRS ABD-related"/>
    <property type="match status" value="1"/>
</dbReference>
<dbReference type="EMBL" id="CCBN010000005">
    <property type="protein sequence ID" value="CDO53358.1"/>
    <property type="molecule type" value="Genomic_DNA"/>
</dbReference>
<dbReference type="Gene3D" id="3.40.50.800">
    <property type="entry name" value="Anticodon-binding domain"/>
    <property type="match status" value="1"/>
</dbReference>
<dbReference type="PRINTS" id="PR01046">
    <property type="entry name" value="TRNASYNTHPRO"/>
</dbReference>
<sequence>MLRLLAGSTRSHHHHASPPTLAKLSQLLIPAAATPAAEKDLLTRYGYTRQVSAGTFHLLPLGQLVQARVETILRRHMVEGAAGSEVSLASMTLPALWEKTGRASNTELFRLEDSKGTKFLLAPTHEEEITALVAREVASYRRLPLRLFQITRKYRDERRPRGGLLRGREFTMKDMYSFDVTAEAAQETYSEVQAAYNAFFTELGVPFVVAEADSGAIGGSLSHEYHYLSSHGEDTVVTCPSCKYTANEEKAVSQALEDAEPAVDAEVEYRVSADRTTLVAAYFPVGRAFNPLLLDAELPGVVDSSVASSAQALDQFMAGVADDTDMFDKRLVRVMDARVGRTTNLPSLPFRPSRSTTTTLIDVPLVAPVDGECCPSCDEPGLKTTRAIEVGHTFYLGTKYSEPLDATVATAEGGAAAPAVVEMGCYGIGVSRVLAAIALHCHDADGLAWPRAVAPYDAIVVAQDAETGAKVTNTLRAAGVAAVLDDRVDARFGHKLRDARAIGIPFTVVAGKGFQTTGLLEIQPRDKTVAEIKAGTGVAKVALDQAADFFHNL</sequence>
<keyword evidence="6" id="KW-0648">Protein biosynthesis</keyword>
<dbReference type="InterPro" id="IPR050062">
    <property type="entry name" value="Pro-tRNA_synthetase"/>
</dbReference>
<evidence type="ECO:0000259" key="10">
    <source>
        <dbReference type="PROSITE" id="PS50862"/>
    </source>
</evidence>
<dbReference type="InterPro" id="IPR045864">
    <property type="entry name" value="aa-tRNA-synth_II/BPL/LPL"/>
</dbReference>
<feature type="domain" description="Aminoacyl-transfer RNA synthetases class-II family profile" evidence="10">
    <location>
        <begin position="37"/>
        <end position="455"/>
    </location>
</feature>
<dbReference type="GO" id="GO:0005739">
    <property type="term" value="C:mitochondrion"/>
    <property type="evidence" value="ECO:0007669"/>
    <property type="project" value="TreeGrafter"/>
</dbReference>
<evidence type="ECO:0000256" key="1">
    <source>
        <dbReference type="ARBA" id="ARBA00008226"/>
    </source>
</evidence>
<keyword evidence="5" id="KW-0067">ATP-binding</keyword>
<dbReference type="InterPro" id="IPR002314">
    <property type="entry name" value="aa-tRNA-synt_IIb"/>
</dbReference>
<dbReference type="STRING" id="1173061.A0A0J9X809"/>
<dbReference type="AlphaFoldDB" id="A0A0J9X809"/>
<dbReference type="OrthoDB" id="10267474at2759"/>
<evidence type="ECO:0000256" key="6">
    <source>
        <dbReference type="ARBA" id="ARBA00022917"/>
    </source>
</evidence>
<evidence type="ECO:0000256" key="4">
    <source>
        <dbReference type="ARBA" id="ARBA00022741"/>
    </source>
</evidence>
<reference evidence="11" key="1">
    <citation type="submission" date="2014-03" db="EMBL/GenBank/DDBJ databases">
        <authorList>
            <person name="Casaregola S."/>
        </authorList>
    </citation>
    <scope>NUCLEOTIDE SEQUENCE [LARGE SCALE GENOMIC DNA]</scope>
    <source>
        <strain evidence="11">CLIB 918</strain>
    </source>
</reference>
<keyword evidence="3" id="KW-0436">Ligase</keyword>
<dbReference type="PANTHER" id="PTHR42753:SF2">
    <property type="entry name" value="PROLINE--TRNA LIGASE"/>
    <property type="match status" value="1"/>
</dbReference>
<comment type="similarity">
    <text evidence="1">Belongs to the class-II aminoacyl-tRNA synthetase family.</text>
</comment>
<comment type="caution">
    <text evidence="11">The sequence shown here is derived from an EMBL/GenBank/DDBJ whole genome shotgun (WGS) entry which is preliminary data.</text>
</comment>
<evidence type="ECO:0000313" key="11">
    <source>
        <dbReference type="EMBL" id="CDO53358.1"/>
    </source>
</evidence>
<evidence type="ECO:0000256" key="3">
    <source>
        <dbReference type="ARBA" id="ARBA00022598"/>
    </source>
</evidence>
<dbReference type="GO" id="GO:0004827">
    <property type="term" value="F:proline-tRNA ligase activity"/>
    <property type="evidence" value="ECO:0007669"/>
    <property type="project" value="UniProtKB-EC"/>
</dbReference>
<evidence type="ECO:0000256" key="9">
    <source>
        <dbReference type="ARBA" id="ARBA00047671"/>
    </source>
</evidence>